<organism evidence="3 4">
    <name type="scientific">Tumidithrix elongata BACA0141</name>
    <dbReference type="NCBI Taxonomy" id="2716417"/>
    <lineage>
        <taxon>Bacteria</taxon>
        <taxon>Bacillati</taxon>
        <taxon>Cyanobacteriota</taxon>
        <taxon>Cyanophyceae</taxon>
        <taxon>Pseudanabaenales</taxon>
        <taxon>Pseudanabaenaceae</taxon>
        <taxon>Tumidithrix</taxon>
        <taxon>Tumidithrix elongata</taxon>
    </lineage>
</organism>
<evidence type="ECO:0000313" key="3">
    <source>
        <dbReference type="EMBL" id="MEE3719109.1"/>
    </source>
</evidence>
<dbReference type="AlphaFoldDB" id="A0AAW9PUQ1"/>
<dbReference type="PANTHER" id="PTHR13696">
    <property type="entry name" value="P-LOOP CONTAINING NUCLEOSIDE TRIPHOSPHATE HYDROLASE"/>
    <property type="match status" value="1"/>
</dbReference>
<dbReference type="EMBL" id="JAZBJZ010000112">
    <property type="protein sequence ID" value="MEE3719109.1"/>
    <property type="molecule type" value="Genomic_DNA"/>
</dbReference>
<dbReference type="CDD" id="cd02042">
    <property type="entry name" value="ParAB_family"/>
    <property type="match status" value="1"/>
</dbReference>
<proteinExistence type="predicted"/>
<dbReference type="InterPro" id="IPR027417">
    <property type="entry name" value="P-loop_NTPase"/>
</dbReference>
<reference evidence="3" key="1">
    <citation type="submission" date="2024-01" db="EMBL/GenBank/DDBJ databases">
        <title>Bank of Algae and Cyanobacteria of the Azores (BACA) strain genomes.</title>
        <authorList>
            <person name="Luz R."/>
            <person name="Cordeiro R."/>
            <person name="Fonseca A."/>
            <person name="Goncalves V."/>
        </authorList>
    </citation>
    <scope>NUCLEOTIDE SEQUENCE</scope>
    <source>
        <strain evidence="3">BACA0141</strain>
    </source>
</reference>
<dbReference type="Pfam" id="PF13588">
    <property type="entry name" value="HSDR_N_2"/>
    <property type="match status" value="1"/>
</dbReference>
<feature type="domain" description="AAA" evidence="2">
    <location>
        <begin position="185"/>
        <end position="363"/>
    </location>
</feature>
<dbReference type="SUPFAM" id="SSF52540">
    <property type="entry name" value="P-loop containing nucleoside triphosphate hydrolases"/>
    <property type="match status" value="1"/>
</dbReference>
<sequence length="427" mass="48900">MTEYDFEPDCCRNESEVESKLIVQYLLPQLGYEPDTWHQEITFGRIRLDFLAIASKTIPFAFNRPLSVGLIVEAKHPKQNLNNHIRRMRRYLKSLNVQYGLLTNGKEVRIFELINQDLQLIFQCSGKEIKTKIDEIQTIIGKDRILQKRLEAVSLNQSDLKIIESEYSGIPAIKIDKPRRANQVKTIAVYHNKGGVGKTTTVINLAAALSKRGFKVLIIDIDSQANTTFATGLMKFTDEDDDDLKDSNIYHVIMSNSKNFIPDVARKTQFTDPEVDTVPSHISLIWKERELADRDISRRKLIDKLRQVQADYDYVLIDTPPSLNIYAKIALYTADYLIIPSDLKPFANEGLRNVKTFIEEVDEFREGILKQPLKVLGVLPSKILTTASYVKNSLPKAEKLIETRYGFPVLETRIFQREDLAKCIGHL</sequence>
<gene>
    <name evidence="3" type="ORF">V2H45_20400</name>
</gene>
<name>A0AAW9PUQ1_9CYAN</name>
<comment type="caution">
    <text evidence="3">The sequence shown here is derived from an EMBL/GenBank/DDBJ whole genome shotgun (WGS) entry which is preliminary data.</text>
</comment>
<protein>
    <submittedName>
        <fullName evidence="3">AAA family ATPase</fullName>
    </submittedName>
</protein>
<evidence type="ECO:0000259" key="1">
    <source>
        <dbReference type="Pfam" id="PF13588"/>
    </source>
</evidence>
<dbReference type="Proteomes" id="UP001333818">
    <property type="component" value="Unassembled WGS sequence"/>
</dbReference>
<keyword evidence="4" id="KW-1185">Reference proteome</keyword>
<accession>A0AAW9PUQ1</accession>
<dbReference type="Gene3D" id="3.40.50.300">
    <property type="entry name" value="P-loop containing nucleotide triphosphate hydrolases"/>
    <property type="match status" value="1"/>
</dbReference>
<evidence type="ECO:0000259" key="2">
    <source>
        <dbReference type="Pfam" id="PF13614"/>
    </source>
</evidence>
<dbReference type="InterPro" id="IPR029464">
    <property type="entry name" value="HSDR_N"/>
</dbReference>
<dbReference type="InterPro" id="IPR050678">
    <property type="entry name" value="DNA_Partitioning_ATPase"/>
</dbReference>
<dbReference type="PANTHER" id="PTHR13696:SF99">
    <property type="entry name" value="COBYRINIC ACID AC-DIAMIDE SYNTHASE"/>
    <property type="match status" value="1"/>
</dbReference>
<feature type="domain" description="Type I restriction enzyme R protein N-terminal" evidence="1">
    <location>
        <begin position="20"/>
        <end position="113"/>
    </location>
</feature>
<evidence type="ECO:0000313" key="4">
    <source>
        <dbReference type="Proteomes" id="UP001333818"/>
    </source>
</evidence>
<dbReference type="RefSeq" id="WP_330485545.1">
    <property type="nucleotide sequence ID" value="NZ_JAZBJZ010000112.1"/>
</dbReference>
<dbReference type="InterPro" id="IPR025669">
    <property type="entry name" value="AAA_dom"/>
</dbReference>
<dbReference type="Pfam" id="PF13614">
    <property type="entry name" value="AAA_31"/>
    <property type="match status" value="1"/>
</dbReference>